<protein>
    <submittedName>
        <fullName evidence="3">DUF1206 domain-containing protein</fullName>
    </submittedName>
</protein>
<dbReference type="InterPro" id="IPR009597">
    <property type="entry name" value="DUF1206"/>
</dbReference>
<evidence type="ECO:0000313" key="3">
    <source>
        <dbReference type="EMBL" id="NTY63743.1"/>
    </source>
</evidence>
<dbReference type="Proteomes" id="UP000708347">
    <property type="component" value="Unassembled WGS sequence"/>
</dbReference>
<organism evidence="3 4">
    <name type="scientific">Mycolicibacterium sphagni</name>
    <dbReference type="NCBI Taxonomy" id="1786"/>
    <lineage>
        <taxon>Bacteria</taxon>
        <taxon>Bacillati</taxon>
        <taxon>Actinomycetota</taxon>
        <taxon>Actinomycetes</taxon>
        <taxon>Mycobacteriales</taxon>
        <taxon>Mycobacteriaceae</taxon>
        <taxon>Mycolicibacterium</taxon>
    </lineage>
</organism>
<keyword evidence="4" id="KW-1185">Reference proteome</keyword>
<keyword evidence="1" id="KW-1133">Transmembrane helix</keyword>
<feature type="domain" description="DUF1206" evidence="2">
    <location>
        <begin position="25"/>
        <end position="91"/>
    </location>
</feature>
<comment type="caution">
    <text evidence="3">The sequence shown here is derived from an EMBL/GenBank/DDBJ whole genome shotgun (WGS) entry which is preliminary data.</text>
</comment>
<dbReference type="RefSeq" id="WP_174401293.1">
    <property type="nucleotide sequence ID" value="NZ_VBSB01000035.1"/>
</dbReference>
<evidence type="ECO:0000256" key="1">
    <source>
        <dbReference type="SAM" id="Phobius"/>
    </source>
</evidence>
<gene>
    <name evidence="3" type="ORF">FEG63_29915</name>
</gene>
<proteinExistence type="predicted"/>
<keyword evidence="1" id="KW-0812">Transmembrane</keyword>
<dbReference type="Pfam" id="PF06724">
    <property type="entry name" value="DUF1206"/>
    <property type="match status" value="3"/>
</dbReference>
<accession>A0ABX2K162</accession>
<feature type="transmembrane region" description="Helical" evidence="1">
    <location>
        <begin position="154"/>
        <end position="176"/>
    </location>
</feature>
<keyword evidence="1" id="KW-0472">Membrane</keyword>
<feature type="transmembrane region" description="Helical" evidence="1">
    <location>
        <begin position="249"/>
        <end position="271"/>
    </location>
</feature>
<feature type="transmembrane region" description="Helical" evidence="1">
    <location>
        <begin position="25"/>
        <end position="47"/>
    </location>
</feature>
<dbReference type="EMBL" id="VBSB01000035">
    <property type="protein sequence ID" value="NTY63743.1"/>
    <property type="molecule type" value="Genomic_DNA"/>
</dbReference>
<reference evidence="3 4" key="1">
    <citation type="submission" date="2019-05" db="EMBL/GenBank/DDBJ databases">
        <title>Mycolicibacterium sphagni ENV482 genome assembly.</title>
        <authorList>
            <person name="Chen W."/>
            <person name="Faulkner N.W."/>
            <person name="Hyman M.R."/>
        </authorList>
    </citation>
    <scope>NUCLEOTIDE SEQUENCE [LARGE SCALE GENOMIC DNA]</scope>
    <source>
        <strain evidence="3 4">ENV482</strain>
    </source>
</reference>
<feature type="domain" description="DUF1206" evidence="2">
    <location>
        <begin position="113"/>
        <end position="179"/>
    </location>
</feature>
<feature type="domain" description="DUF1206" evidence="2">
    <location>
        <begin position="202"/>
        <end position="270"/>
    </location>
</feature>
<feature type="transmembrane region" description="Helical" evidence="1">
    <location>
        <begin position="68"/>
        <end position="87"/>
    </location>
</feature>
<name>A0ABX2K162_9MYCO</name>
<evidence type="ECO:0000259" key="2">
    <source>
        <dbReference type="Pfam" id="PF06724"/>
    </source>
</evidence>
<evidence type="ECO:0000313" key="4">
    <source>
        <dbReference type="Proteomes" id="UP000708347"/>
    </source>
</evidence>
<sequence length="273" mass="27262">MADNAVQTAAQAATDSRPLKVAARAGYSISGVLHLLIAYIIVGLAFGSAGNADQSGALATLSAQPAGAVALWLTAAGLVALALWRIAEAVLGSHPSEPGQEHHGAYDVFDRIKSAALAVVYVGIAIAAVRFANGSGQSNGEQNTGLTAQLLQTGWGKCVLLIAAAAIIGVGGYHVYKGLSTKFEEDLTVAGGGPLITPLGIAGYTAKGVVLGGAGILLVVATATADPAKGAGLDAAVKSLGQAPFGKTLLVAAAMGFTAYGAYCFVLARFARM</sequence>
<feature type="transmembrane region" description="Helical" evidence="1">
    <location>
        <begin position="115"/>
        <end position="133"/>
    </location>
</feature>